<organism evidence="1 2">
    <name type="scientific">Domibacillus antri</name>
    <dbReference type="NCBI Taxonomy" id="1714264"/>
    <lineage>
        <taxon>Bacteria</taxon>
        <taxon>Bacillati</taxon>
        <taxon>Bacillota</taxon>
        <taxon>Bacilli</taxon>
        <taxon>Bacillales</taxon>
        <taxon>Bacillaceae</taxon>
        <taxon>Domibacillus</taxon>
    </lineage>
</organism>
<proteinExistence type="predicted"/>
<comment type="caution">
    <text evidence="1">The sequence shown here is derived from an EMBL/GenBank/DDBJ whole genome shotgun (WGS) entry which is preliminary data.</text>
</comment>
<protein>
    <submittedName>
        <fullName evidence="1">Uncharacterized protein</fullName>
    </submittedName>
</protein>
<evidence type="ECO:0000313" key="2">
    <source>
        <dbReference type="Proteomes" id="UP000185568"/>
    </source>
</evidence>
<reference evidence="1 2" key="1">
    <citation type="submission" date="2016-12" db="EMBL/GenBank/DDBJ databases">
        <title>Domibacillus antri genome sequencing.</title>
        <authorList>
            <person name="Verma A."/>
            <person name="Krishnamurthi S."/>
        </authorList>
    </citation>
    <scope>NUCLEOTIDE SEQUENCE [LARGE SCALE GENOMIC DNA]</scope>
    <source>
        <strain evidence="1 2">XD80</strain>
    </source>
</reference>
<gene>
    <name evidence="1" type="ORF">BTO30_15930</name>
</gene>
<dbReference type="EMBL" id="MSDU01000061">
    <property type="protein sequence ID" value="OLN21272.1"/>
    <property type="molecule type" value="Genomic_DNA"/>
</dbReference>
<dbReference type="AlphaFoldDB" id="A0A1Q8Q1S6"/>
<keyword evidence="2" id="KW-1185">Reference proteome</keyword>
<name>A0A1Q8Q1S6_9BACI</name>
<evidence type="ECO:0000313" key="1">
    <source>
        <dbReference type="EMBL" id="OLN21272.1"/>
    </source>
</evidence>
<dbReference type="Proteomes" id="UP000185568">
    <property type="component" value="Unassembled WGS sequence"/>
</dbReference>
<dbReference type="OrthoDB" id="9554296at2"/>
<sequence>MSIKHTSIKRKQEDGINEFDTSLKMENTKKVVDYVFEYFNQYLSENAIGERTTLQNEKMQKLQKQLSDYSENVQQWLLQIYEDYDKQIHRSIISQLKKEELFLLYFQDSDFRSCSYEIYANLVKRNPFLKGQTEYLFAFIKDHHRIKSEEHAISKYPFISEEINNWVENTQEKYSVNLFLFASEYAERFYDDSSLWPVRHRKKSKEGYLDYEYDYKQKANLFNINTLYTRISDRPFMRKKKQMLEVLLMYVWLHSIDSDKDNYWEEYCSKVIKSKD</sequence>
<accession>A0A1Q8Q1S6</accession>